<protein>
    <submittedName>
        <fullName evidence="2">Uncharacterized protein</fullName>
    </submittedName>
</protein>
<feature type="compositionally biased region" description="Basic and acidic residues" evidence="1">
    <location>
        <begin position="30"/>
        <end position="49"/>
    </location>
</feature>
<comment type="caution">
    <text evidence="2">The sequence shown here is derived from an EMBL/GenBank/DDBJ whole genome shotgun (WGS) entry which is preliminary data.</text>
</comment>
<proteinExistence type="predicted"/>
<gene>
    <name evidence="2" type="ORF">SDC9_103917</name>
</gene>
<organism evidence="2">
    <name type="scientific">bioreactor metagenome</name>
    <dbReference type="NCBI Taxonomy" id="1076179"/>
    <lineage>
        <taxon>unclassified sequences</taxon>
        <taxon>metagenomes</taxon>
        <taxon>ecological metagenomes</taxon>
    </lineage>
</organism>
<evidence type="ECO:0000256" key="1">
    <source>
        <dbReference type="SAM" id="MobiDB-lite"/>
    </source>
</evidence>
<feature type="region of interest" description="Disordered" evidence="1">
    <location>
        <begin position="29"/>
        <end position="49"/>
    </location>
</feature>
<evidence type="ECO:0000313" key="2">
    <source>
        <dbReference type="EMBL" id="MPM57099.1"/>
    </source>
</evidence>
<reference evidence="2" key="1">
    <citation type="submission" date="2019-08" db="EMBL/GenBank/DDBJ databases">
        <authorList>
            <person name="Kucharzyk K."/>
            <person name="Murdoch R.W."/>
            <person name="Higgins S."/>
            <person name="Loffler F."/>
        </authorList>
    </citation>
    <scope>NUCLEOTIDE SEQUENCE</scope>
</reference>
<dbReference type="EMBL" id="VSSQ01016092">
    <property type="protein sequence ID" value="MPM57099.1"/>
    <property type="molecule type" value="Genomic_DNA"/>
</dbReference>
<dbReference type="AlphaFoldDB" id="A0A645AVG3"/>
<name>A0A645AVG3_9ZZZZ</name>
<sequence>MGQGTGCLSKVHQALLFGQCHPISAVVSVDAEHQEKKPNQRHRGDDTDHHDHHLAVVIVLAVKVEIEHIREIYGSGEQAIFCERELSCVQEDGEPAETDVLDHSCLGVVGSRSTVTRTTF</sequence>
<accession>A0A645AVG3</accession>